<dbReference type="Proteomes" id="UP000287651">
    <property type="component" value="Unassembled WGS sequence"/>
</dbReference>
<protein>
    <submittedName>
        <fullName evidence="1">Uncharacterized protein</fullName>
    </submittedName>
</protein>
<comment type="caution">
    <text evidence="1">The sequence shown here is derived from an EMBL/GenBank/DDBJ whole genome shotgun (WGS) entry which is preliminary data.</text>
</comment>
<sequence length="101" mass="11238">MVALQDSAVSYLDVEPTIIFFLEHQQSSNLTVHKVVRAPGVDEDDDGQLLKEPFDLHFLWVLPTQASCGSMAMFFPGQFLRLGGSTDNRWGRSDITPEGVL</sequence>
<gene>
    <name evidence="1" type="ORF">B296_00024796</name>
</gene>
<evidence type="ECO:0000313" key="2">
    <source>
        <dbReference type="Proteomes" id="UP000287651"/>
    </source>
</evidence>
<proteinExistence type="predicted"/>
<dbReference type="EMBL" id="AMZH03003420">
    <property type="protein sequence ID" value="RRT72379.1"/>
    <property type="molecule type" value="Genomic_DNA"/>
</dbReference>
<evidence type="ECO:0000313" key="1">
    <source>
        <dbReference type="EMBL" id="RRT72379.1"/>
    </source>
</evidence>
<name>A0A427A806_ENSVE</name>
<reference evidence="1 2" key="1">
    <citation type="journal article" date="2014" name="Agronomy (Basel)">
        <title>A Draft Genome Sequence for Ensete ventricosum, the Drought-Tolerant Tree Against Hunger.</title>
        <authorList>
            <person name="Harrison J."/>
            <person name="Moore K.A."/>
            <person name="Paszkiewicz K."/>
            <person name="Jones T."/>
            <person name="Grant M."/>
            <person name="Ambacheew D."/>
            <person name="Muzemil S."/>
            <person name="Studholme D.J."/>
        </authorList>
    </citation>
    <scope>NUCLEOTIDE SEQUENCE [LARGE SCALE GENOMIC DNA]</scope>
</reference>
<accession>A0A427A806</accession>
<dbReference type="AlphaFoldDB" id="A0A427A806"/>
<organism evidence="1 2">
    <name type="scientific">Ensete ventricosum</name>
    <name type="common">Abyssinian banana</name>
    <name type="synonym">Musa ensete</name>
    <dbReference type="NCBI Taxonomy" id="4639"/>
    <lineage>
        <taxon>Eukaryota</taxon>
        <taxon>Viridiplantae</taxon>
        <taxon>Streptophyta</taxon>
        <taxon>Embryophyta</taxon>
        <taxon>Tracheophyta</taxon>
        <taxon>Spermatophyta</taxon>
        <taxon>Magnoliopsida</taxon>
        <taxon>Liliopsida</taxon>
        <taxon>Zingiberales</taxon>
        <taxon>Musaceae</taxon>
        <taxon>Ensete</taxon>
    </lineage>
</organism>